<reference evidence="13 14" key="1">
    <citation type="submission" date="2022-11" db="UniProtKB">
        <authorList>
            <consortium name="WormBaseParasite"/>
        </authorList>
    </citation>
    <scope>IDENTIFICATION</scope>
</reference>
<dbReference type="FunFam" id="2.70.40.10:FF:000004">
    <property type="entry name" value="Deoxyuridine triphosphatase"/>
    <property type="match status" value="1"/>
</dbReference>
<comment type="similarity">
    <text evidence="3 9">Belongs to the dUTPase family.</text>
</comment>
<evidence type="ECO:0000256" key="1">
    <source>
        <dbReference type="ARBA" id="ARBA00001946"/>
    </source>
</evidence>
<evidence type="ECO:0000256" key="4">
    <source>
        <dbReference type="ARBA" id="ARBA00022801"/>
    </source>
</evidence>
<comment type="function">
    <text evidence="8">Catalyzes the cleavage of 2'-deoxyuridine 5'-triphosphate (dUTP) into 2'-deoxyuridine 5'-monophosphate (dUMP) and inorganic pyrophosphate and through its action efficiently prevents uracil misincorporation into DNA and at the same time provides dUMP, the substrate for de novo thymidylate biosynthesis. Inhibits peroxisome proliferator-activated receptor (PPAR) activity by binding of its N-terminal to PPAR, preventing the latter's dimerization with retinoid X receptor. Essential for embryonic development.</text>
</comment>
<dbReference type="PANTHER" id="PTHR11241:SF0">
    <property type="entry name" value="DEOXYURIDINE 5'-TRIPHOSPHATE NUCLEOTIDOHYDROLASE"/>
    <property type="match status" value="1"/>
</dbReference>
<evidence type="ECO:0000256" key="9">
    <source>
        <dbReference type="RuleBase" id="RU367024"/>
    </source>
</evidence>
<feature type="region of interest" description="Disordered" evidence="10">
    <location>
        <begin position="1"/>
        <end position="20"/>
    </location>
</feature>
<dbReference type="GO" id="GO:0004170">
    <property type="term" value="F:dUTP diphosphatase activity"/>
    <property type="evidence" value="ECO:0007669"/>
    <property type="project" value="UniProtKB-UniRule"/>
</dbReference>
<evidence type="ECO:0000256" key="2">
    <source>
        <dbReference type="ARBA" id="ARBA00005142"/>
    </source>
</evidence>
<dbReference type="EC" id="3.6.1.23" evidence="9"/>
<dbReference type="CDD" id="cd07557">
    <property type="entry name" value="trimeric_dUTPase"/>
    <property type="match status" value="1"/>
</dbReference>
<keyword evidence="12" id="KW-1185">Reference proteome</keyword>
<evidence type="ECO:0000313" key="13">
    <source>
        <dbReference type="WBParaSite" id="PSAMB.scaffold11524size3292.g34205.t1"/>
    </source>
</evidence>
<dbReference type="AlphaFoldDB" id="A0A914XMU9"/>
<dbReference type="NCBIfam" id="NF001862">
    <property type="entry name" value="PRK00601.1"/>
    <property type="match status" value="1"/>
</dbReference>
<accession>A0A914XMU9</accession>
<dbReference type="InterPro" id="IPR029054">
    <property type="entry name" value="dUTPase-like"/>
</dbReference>
<evidence type="ECO:0000313" key="12">
    <source>
        <dbReference type="Proteomes" id="UP000887566"/>
    </source>
</evidence>
<evidence type="ECO:0000256" key="3">
    <source>
        <dbReference type="ARBA" id="ARBA00006581"/>
    </source>
</evidence>
<sequence length="176" mass="19520">MSDVLTELQPSPKKTKTVDDDLKVKTSPIKKLAVEDDENMEQTTPKEVLRFAKLSDKAFAPTRGSTKAAGYDLYSAYDVVVRPKGKLLCDTDLQVAIPEGCYGRVAPRSGLAVKHFIDVGAGVVDSDYRGHLKVLLFNFGEEPFEVKRGERIAQLICERVCLPDLLECTSLDETER</sequence>
<comment type="pathway">
    <text evidence="2 9">Pyrimidine metabolism; dUMP biosynthesis; dUMP from dCTP (dUTP route): step 2/2.</text>
</comment>
<keyword evidence="5 9" id="KW-0460">Magnesium</keyword>
<dbReference type="Gene3D" id="2.70.40.10">
    <property type="match status" value="1"/>
</dbReference>
<evidence type="ECO:0000256" key="6">
    <source>
        <dbReference type="ARBA" id="ARBA00023080"/>
    </source>
</evidence>
<dbReference type="GO" id="GO:0006226">
    <property type="term" value="P:dUMP biosynthetic process"/>
    <property type="evidence" value="ECO:0007669"/>
    <property type="project" value="UniProtKB-UniRule"/>
</dbReference>
<proteinExistence type="inferred from homology"/>
<dbReference type="PANTHER" id="PTHR11241">
    <property type="entry name" value="DEOXYURIDINE 5'-TRIPHOSPHATE NUCLEOTIDOHYDROLASE"/>
    <property type="match status" value="1"/>
</dbReference>
<dbReference type="WBParaSite" id="PSAMB.scaffold8902size5626.g31901.t1">
    <property type="protein sequence ID" value="PSAMB.scaffold8902size5626.g31901.t1"/>
    <property type="gene ID" value="PSAMB.scaffold8902size5626.g31901"/>
</dbReference>
<evidence type="ECO:0000256" key="7">
    <source>
        <dbReference type="ARBA" id="ARBA00047686"/>
    </source>
</evidence>
<comment type="function">
    <text evidence="9">Involved in nucleotide metabolism via production of dUMP, the immediate precursor of thymidine nucleotides, and decreases the intracellular concentration of dUTP so that uracil cannot be incorporated into DNA.</text>
</comment>
<evidence type="ECO:0000313" key="14">
    <source>
        <dbReference type="WBParaSite" id="PSAMB.scaffold8902size5626.g31901.t1"/>
    </source>
</evidence>
<comment type="catalytic activity">
    <reaction evidence="7 9">
        <text>dUTP + H2O = dUMP + diphosphate + H(+)</text>
        <dbReference type="Rhea" id="RHEA:10248"/>
        <dbReference type="ChEBI" id="CHEBI:15377"/>
        <dbReference type="ChEBI" id="CHEBI:15378"/>
        <dbReference type="ChEBI" id="CHEBI:33019"/>
        <dbReference type="ChEBI" id="CHEBI:61555"/>
        <dbReference type="ChEBI" id="CHEBI:246422"/>
        <dbReference type="EC" id="3.6.1.23"/>
    </reaction>
</comment>
<dbReference type="InterPro" id="IPR033704">
    <property type="entry name" value="dUTPase_trimeric"/>
</dbReference>
<comment type="cofactor">
    <cofactor evidence="1 9">
        <name>Mg(2+)</name>
        <dbReference type="ChEBI" id="CHEBI:18420"/>
    </cofactor>
</comment>
<dbReference type="Pfam" id="PF00692">
    <property type="entry name" value="dUTPase"/>
    <property type="match status" value="1"/>
</dbReference>
<evidence type="ECO:0000256" key="8">
    <source>
        <dbReference type="ARBA" id="ARBA00057946"/>
    </source>
</evidence>
<dbReference type="InterPro" id="IPR008181">
    <property type="entry name" value="dUTPase"/>
</dbReference>
<protein>
    <recommendedName>
        <fullName evidence="9">Deoxyuridine 5'-triphosphate nucleotidohydrolase</fullName>
        <shortName evidence="9">dUTPase</shortName>
        <ecNumber evidence="9">3.6.1.23</ecNumber>
    </recommendedName>
    <alternativeName>
        <fullName evidence="9">dUTP pyrophosphatase</fullName>
    </alternativeName>
</protein>
<evidence type="ECO:0000259" key="11">
    <source>
        <dbReference type="Pfam" id="PF00692"/>
    </source>
</evidence>
<dbReference type="NCBIfam" id="TIGR00576">
    <property type="entry name" value="dut"/>
    <property type="match status" value="1"/>
</dbReference>
<dbReference type="GO" id="GO:0046081">
    <property type="term" value="P:dUTP catabolic process"/>
    <property type="evidence" value="ECO:0007669"/>
    <property type="project" value="UniProtKB-UniRule"/>
</dbReference>
<keyword evidence="6 9" id="KW-0546">Nucleotide metabolism</keyword>
<keyword evidence="4 9" id="KW-0378">Hydrolase</keyword>
<dbReference type="InterPro" id="IPR036157">
    <property type="entry name" value="dUTPase-like_sf"/>
</dbReference>
<organism evidence="12 14">
    <name type="scientific">Plectus sambesii</name>
    <dbReference type="NCBI Taxonomy" id="2011161"/>
    <lineage>
        <taxon>Eukaryota</taxon>
        <taxon>Metazoa</taxon>
        <taxon>Ecdysozoa</taxon>
        <taxon>Nematoda</taxon>
        <taxon>Chromadorea</taxon>
        <taxon>Plectida</taxon>
        <taxon>Plectina</taxon>
        <taxon>Plectoidea</taxon>
        <taxon>Plectidae</taxon>
        <taxon>Plectus</taxon>
    </lineage>
</organism>
<name>A0A914XMU9_9BILA</name>
<dbReference type="GO" id="GO:0000287">
    <property type="term" value="F:magnesium ion binding"/>
    <property type="evidence" value="ECO:0007669"/>
    <property type="project" value="UniProtKB-UniRule"/>
</dbReference>
<keyword evidence="9" id="KW-0479">Metal-binding</keyword>
<feature type="domain" description="dUTPase-like" evidence="11">
    <location>
        <begin position="58"/>
        <end position="176"/>
    </location>
</feature>
<dbReference type="SUPFAM" id="SSF51283">
    <property type="entry name" value="dUTPase-like"/>
    <property type="match status" value="1"/>
</dbReference>
<evidence type="ECO:0000256" key="5">
    <source>
        <dbReference type="ARBA" id="ARBA00022842"/>
    </source>
</evidence>
<dbReference type="Proteomes" id="UP000887566">
    <property type="component" value="Unplaced"/>
</dbReference>
<evidence type="ECO:0000256" key="10">
    <source>
        <dbReference type="SAM" id="MobiDB-lite"/>
    </source>
</evidence>
<dbReference type="WBParaSite" id="PSAMB.scaffold11524size3292.g34205.t1">
    <property type="protein sequence ID" value="PSAMB.scaffold11524size3292.g34205.t1"/>
    <property type="gene ID" value="PSAMB.scaffold11524size3292.g34205"/>
</dbReference>